<evidence type="ECO:0000313" key="4">
    <source>
        <dbReference type="EMBL" id="CAK9163093.1"/>
    </source>
</evidence>
<proteinExistence type="predicted"/>
<evidence type="ECO:0000256" key="1">
    <source>
        <dbReference type="SAM" id="Coils"/>
    </source>
</evidence>
<evidence type="ECO:0000313" key="5">
    <source>
        <dbReference type="Proteomes" id="UP001642360"/>
    </source>
</evidence>
<feature type="transmembrane region" description="Helical" evidence="3">
    <location>
        <begin position="131"/>
        <end position="149"/>
    </location>
</feature>
<gene>
    <name evidence="4" type="ORF">ILEXP_LOCUS32059</name>
</gene>
<keyword evidence="5" id="KW-1185">Reference proteome</keyword>
<dbReference type="AlphaFoldDB" id="A0ABC8T7Q4"/>
<keyword evidence="3" id="KW-1133">Transmembrane helix</keyword>
<dbReference type="Proteomes" id="UP001642360">
    <property type="component" value="Unassembled WGS sequence"/>
</dbReference>
<feature type="coiled-coil region" evidence="1">
    <location>
        <begin position="85"/>
        <end position="112"/>
    </location>
</feature>
<sequence length="153" mass="17227">MEDEKKKKKNKKKKNKPTKTADSVIVSVIESTSVDEYHAAENGQSSFGQVSEAADFQNDVVRKPVVDLDAHHANDTKDSIFPEEKQCLLAREASLAEKIKELQKEKESQVLKEVICTSINVLPDCYCNNNLVIVLNLFLICNFSFLPLVNKLM</sequence>
<dbReference type="EMBL" id="CAUOFW020003950">
    <property type="protein sequence ID" value="CAK9163093.1"/>
    <property type="molecule type" value="Genomic_DNA"/>
</dbReference>
<comment type="caution">
    <text evidence="4">The sequence shown here is derived from an EMBL/GenBank/DDBJ whole genome shotgun (WGS) entry which is preliminary data.</text>
</comment>
<protein>
    <submittedName>
        <fullName evidence="4">Uncharacterized protein</fullName>
    </submittedName>
</protein>
<feature type="region of interest" description="Disordered" evidence="2">
    <location>
        <begin position="1"/>
        <end position="22"/>
    </location>
</feature>
<evidence type="ECO:0000256" key="2">
    <source>
        <dbReference type="SAM" id="MobiDB-lite"/>
    </source>
</evidence>
<keyword evidence="1" id="KW-0175">Coiled coil</keyword>
<organism evidence="4 5">
    <name type="scientific">Ilex paraguariensis</name>
    <name type="common">yerba mate</name>
    <dbReference type="NCBI Taxonomy" id="185542"/>
    <lineage>
        <taxon>Eukaryota</taxon>
        <taxon>Viridiplantae</taxon>
        <taxon>Streptophyta</taxon>
        <taxon>Embryophyta</taxon>
        <taxon>Tracheophyta</taxon>
        <taxon>Spermatophyta</taxon>
        <taxon>Magnoliopsida</taxon>
        <taxon>eudicotyledons</taxon>
        <taxon>Gunneridae</taxon>
        <taxon>Pentapetalae</taxon>
        <taxon>asterids</taxon>
        <taxon>campanulids</taxon>
        <taxon>Aquifoliales</taxon>
        <taxon>Aquifoliaceae</taxon>
        <taxon>Ilex</taxon>
    </lineage>
</organism>
<evidence type="ECO:0000256" key="3">
    <source>
        <dbReference type="SAM" id="Phobius"/>
    </source>
</evidence>
<reference evidence="4 5" key="1">
    <citation type="submission" date="2024-02" db="EMBL/GenBank/DDBJ databases">
        <authorList>
            <person name="Vignale AGUSTIN F."/>
            <person name="Sosa J E."/>
            <person name="Modenutti C."/>
        </authorList>
    </citation>
    <scope>NUCLEOTIDE SEQUENCE [LARGE SCALE GENOMIC DNA]</scope>
</reference>
<accession>A0ABC8T7Q4</accession>
<feature type="compositionally biased region" description="Basic residues" evidence="2">
    <location>
        <begin position="1"/>
        <end position="17"/>
    </location>
</feature>
<keyword evidence="3" id="KW-0472">Membrane</keyword>
<keyword evidence="3" id="KW-0812">Transmembrane</keyword>
<name>A0ABC8T7Q4_9AQUA</name>